<evidence type="ECO:0000313" key="2">
    <source>
        <dbReference type="EMBL" id="NKE65472.1"/>
    </source>
</evidence>
<evidence type="ECO:0000313" key="3">
    <source>
        <dbReference type="Proteomes" id="UP000521868"/>
    </source>
</evidence>
<protein>
    <recommendedName>
        <fullName evidence="4">PepSY domain-containing protein</fullName>
    </recommendedName>
</protein>
<keyword evidence="3" id="KW-1185">Reference proteome</keyword>
<keyword evidence="1" id="KW-0732">Signal</keyword>
<sequence>MRFALLCAAALVAAPVLADEVIASNGPDSVRLSDTRCTSEKVLEQATPPVREKLRAAVATISGQSFTACWTVEGNMAHLVYEDGDQGLVPLTEFRKVG</sequence>
<comment type="caution">
    <text evidence="2">The sequence shown here is derived from an EMBL/GenBank/DDBJ whole genome shotgun (WGS) entry which is preliminary data.</text>
</comment>
<gene>
    <name evidence="2" type="ORF">RAMLITH_06525</name>
</gene>
<evidence type="ECO:0008006" key="4">
    <source>
        <dbReference type="Google" id="ProtNLM"/>
    </source>
</evidence>
<reference evidence="2 3" key="1">
    <citation type="journal article" date="2020" name="Nature">
        <title>Bacterial chemolithoautotrophy via manganese oxidation.</title>
        <authorList>
            <person name="Yu H."/>
            <person name="Leadbetter J.R."/>
        </authorList>
    </citation>
    <scope>NUCLEOTIDE SEQUENCE [LARGE SCALE GENOMIC DNA]</scope>
    <source>
        <strain evidence="2 3">RBP-1</strain>
    </source>
</reference>
<dbReference type="EMBL" id="VTOX01000002">
    <property type="protein sequence ID" value="NKE65472.1"/>
    <property type="molecule type" value="Genomic_DNA"/>
</dbReference>
<evidence type="ECO:0000256" key="1">
    <source>
        <dbReference type="SAM" id="SignalP"/>
    </source>
</evidence>
<name>A0A7X6DE22_9BURK</name>
<feature type="chain" id="PRO_5030651887" description="PepSY domain-containing protein" evidence="1">
    <location>
        <begin position="19"/>
        <end position="98"/>
    </location>
</feature>
<dbReference type="Proteomes" id="UP000521868">
    <property type="component" value="Unassembled WGS sequence"/>
</dbReference>
<dbReference type="RefSeq" id="WP_168106593.1">
    <property type="nucleotide sequence ID" value="NZ_VTOX01000002.1"/>
</dbReference>
<dbReference type="AlphaFoldDB" id="A0A7X6DE22"/>
<feature type="signal peptide" evidence="1">
    <location>
        <begin position="1"/>
        <end position="18"/>
    </location>
</feature>
<organism evidence="2 3">
    <name type="scientific">Ramlibacter lithotrophicus</name>
    <dbReference type="NCBI Taxonomy" id="2606681"/>
    <lineage>
        <taxon>Bacteria</taxon>
        <taxon>Pseudomonadati</taxon>
        <taxon>Pseudomonadota</taxon>
        <taxon>Betaproteobacteria</taxon>
        <taxon>Burkholderiales</taxon>
        <taxon>Comamonadaceae</taxon>
        <taxon>Ramlibacter</taxon>
    </lineage>
</organism>
<accession>A0A7X6DE22</accession>
<proteinExistence type="predicted"/>